<accession>A0ABM3RRJ6</accession>
<feature type="coiled-coil region" evidence="1">
    <location>
        <begin position="27"/>
        <end position="54"/>
    </location>
</feature>
<reference evidence="2" key="1">
    <citation type="journal article" date="2021" name="Nat. Commun.">
        <title>Genomic analyses provide insights into spinach domestication and the genetic basis of agronomic traits.</title>
        <authorList>
            <person name="Cai X."/>
            <person name="Sun X."/>
            <person name="Xu C."/>
            <person name="Sun H."/>
            <person name="Wang X."/>
            <person name="Ge C."/>
            <person name="Zhang Z."/>
            <person name="Wang Q."/>
            <person name="Fei Z."/>
            <person name="Jiao C."/>
            <person name="Wang Q."/>
        </authorList>
    </citation>
    <scope>NUCLEOTIDE SEQUENCE [LARGE SCALE GENOMIC DNA]</scope>
    <source>
        <strain evidence="2">cv. Varoflay</strain>
    </source>
</reference>
<dbReference type="RefSeq" id="XP_056698250.1">
    <property type="nucleotide sequence ID" value="XM_056842272.1"/>
</dbReference>
<dbReference type="Proteomes" id="UP000813463">
    <property type="component" value="Chromosome 4"/>
</dbReference>
<organism evidence="2 3">
    <name type="scientific">Spinacia oleracea</name>
    <name type="common">Spinach</name>
    <dbReference type="NCBI Taxonomy" id="3562"/>
    <lineage>
        <taxon>Eukaryota</taxon>
        <taxon>Viridiplantae</taxon>
        <taxon>Streptophyta</taxon>
        <taxon>Embryophyta</taxon>
        <taxon>Tracheophyta</taxon>
        <taxon>Spermatophyta</taxon>
        <taxon>Magnoliopsida</taxon>
        <taxon>eudicotyledons</taxon>
        <taxon>Gunneridae</taxon>
        <taxon>Pentapetalae</taxon>
        <taxon>Caryophyllales</taxon>
        <taxon>Chenopodiaceae</taxon>
        <taxon>Chenopodioideae</taxon>
        <taxon>Anserineae</taxon>
        <taxon>Spinacia</taxon>
    </lineage>
</organism>
<proteinExistence type="predicted"/>
<gene>
    <name evidence="3" type="primary">LOC130471914</name>
</gene>
<reference evidence="3" key="2">
    <citation type="submission" date="2025-08" db="UniProtKB">
        <authorList>
            <consortium name="RefSeq"/>
        </authorList>
    </citation>
    <scope>IDENTIFICATION</scope>
    <source>
        <tissue evidence="3">Leaf</tissue>
    </source>
</reference>
<keyword evidence="2" id="KW-1185">Reference proteome</keyword>
<name>A0ABM3RRJ6_SPIOL</name>
<keyword evidence="1" id="KW-0175">Coiled coil</keyword>
<evidence type="ECO:0000256" key="1">
    <source>
        <dbReference type="SAM" id="Coils"/>
    </source>
</evidence>
<dbReference type="GeneID" id="130471914"/>
<evidence type="ECO:0000313" key="2">
    <source>
        <dbReference type="Proteomes" id="UP000813463"/>
    </source>
</evidence>
<protein>
    <submittedName>
        <fullName evidence="3">Uncharacterized protein</fullName>
    </submittedName>
</protein>
<evidence type="ECO:0000313" key="3">
    <source>
        <dbReference type="RefSeq" id="XP_056698250.1"/>
    </source>
</evidence>
<sequence>MDEQSTAKKPMIIEGCCCSSSSSSRSNDNKRNIVEILNNRLEVLEQEAAKMKNMLVVCMYERREIITEIMQLFQTLRTHIHGSEMKHPLNFYQASQHQNIGLLQALWEDSNPFLVLRGSTKANIIR</sequence>